<dbReference type="PANTHER" id="PTHR30151:SF20">
    <property type="entry name" value="ABC TRANSPORTER PERMEASE PROTEIN HI_0355-RELATED"/>
    <property type="match status" value="1"/>
</dbReference>
<dbReference type="Proteomes" id="UP000465712">
    <property type="component" value="Unassembled WGS sequence"/>
</dbReference>
<sequence length="259" mass="28272">MKRAVSEWLKDSLPVLAMLAVLPVWEGVCRVFAIPSFILPAPSAIVTAFLEVPLDRWLDNLYATLRVALLGFAISLLISIPLAIVMVRSPFLTKALFPLLVVIQSTPVVAIAPLLIVILGTGDAPRLAITCLITFFPLVVSATTGMLATPPELVELSKSLNVPTRKTIWQIRLPYAIPHLFSGIKVAITLAVIGAVIAEFVAAEKGLGYFVQFSTSYFKIPQAFAALVFLSLVSMVLFKAVHWVQKYWFAWSLPAEKGV</sequence>
<dbReference type="PANTHER" id="PTHR30151">
    <property type="entry name" value="ALKANE SULFONATE ABC TRANSPORTER-RELATED, MEMBRANE SUBUNIT"/>
    <property type="match status" value="1"/>
</dbReference>
<feature type="transmembrane region" description="Helical" evidence="7">
    <location>
        <begin position="96"/>
        <end position="120"/>
    </location>
</feature>
<evidence type="ECO:0000256" key="3">
    <source>
        <dbReference type="ARBA" id="ARBA00022475"/>
    </source>
</evidence>
<dbReference type="Pfam" id="PF00528">
    <property type="entry name" value="BPD_transp_1"/>
    <property type="match status" value="1"/>
</dbReference>
<evidence type="ECO:0000256" key="2">
    <source>
        <dbReference type="ARBA" id="ARBA00022448"/>
    </source>
</evidence>
<dbReference type="SUPFAM" id="SSF161098">
    <property type="entry name" value="MetI-like"/>
    <property type="match status" value="1"/>
</dbReference>
<reference evidence="8 9" key="1">
    <citation type="submission" date="2017-05" db="EMBL/GenBank/DDBJ databases">
        <title>High clonality and local adaptation shapes Vibrionaceae linages within an endangered oasis.</title>
        <authorList>
            <person name="Vazquez-Rosas-Landa M."/>
        </authorList>
    </citation>
    <scope>NUCLEOTIDE SEQUENCE [LARGE SCALE GENOMIC DNA]</scope>
    <source>
        <strain evidence="8 9">P46_P4S1P180</strain>
    </source>
</reference>
<keyword evidence="3" id="KW-1003">Cell membrane</keyword>
<evidence type="ECO:0000256" key="6">
    <source>
        <dbReference type="ARBA" id="ARBA00023136"/>
    </source>
</evidence>
<organism evidence="8 9">
    <name type="scientific">Photobacterium halotolerans</name>
    <dbReference type="NCBI Taxonomy" id="265726"/>
    <lineage>
        <taxon>Bacteria</taxon>
        <taxon>Pseudomonadati</taxon>
        <taxon>Pseudomonadota</taxon>
        <taxon>Gammaproteobacteria</taxon>
        <taxon>Vibrionales</taxon>
        <taxon>Vibrionaceae</taxon>
        <taxon>Photobacterium</taxon>
    </lineage>
</organism>
<feature type="transmembrane region" description="Helical" evidence="7">
    <location>
        <begin position="223"/>
        <end position="244"/>
    </location>
</feature>
<evidence type="ECO:0000256" key="4">
    <source>
        <dbReference type="ARBA" id="ARBA00022692"/>
    </source>
</evidence>
<dbReference type="InterPro" id="IPR035906">
    <property type="entry name" value="MetI-like_sf"/>
</dbReference>
<evidence type="ECO:0000256" key="7">
    <source>
        <dbReference type="RuleBase" id="RU363032"/>
    </source>
</evidence>
<feature type="transmembrane region" description="Helical" evidence="7">
    <location>
        <begin position="62"/>
        <end position="84"/>
    </location>
</feature>
<evidence type="ECO:0000256" key="1">
    <source>
        <dbReference type="ARBA" id="ARBA00004651"/>
    </source>
</evidence>
<comment type="similarity">
    <text evidence="7">Belongs to the binding-protein-dependent transport system permease family.</text>
</comment>
<gene>
    <name evidence="8" type="ORF">CAG72_17845</name>
</gene>
<comment type="subcellular location">
    <subcellularLocation>
        <location evidence="1 7">Cell membrane</location>
        <topology evidence="1 7">Multi-pass membrane protein</topology>
    </subcellularLocation>
</comment>
<name>A0A7X4WSG0_9GAMM</name>
<keyword evidence="5 7" id="KW-1133">Transmembrane helix</keyword>
<dbReference type="CDD" id="cd06261">
    <property type="entry name" value="TM_PBP2"/>
    <property type="match status" value="1"/>
</dbReference>
<dbReference type="PROSITE" id="PS50928">
    <property type="entry name" value="ABC_TM1"/>
    <property type="match status" value="1"/>
</dbReference>
<evidence type="ECO:0000313" key="9">
    <source>
        <dbReference type="Proteomes" id="UP000465712"/>
    </source>
</evidence>
<proteinExistence type="inferred from homology"/>
<evidence type="ECO:0000256" key="5">
    <source>
        <dbReference type="ARBA" id="ARBA00022989"/>
    </source>
</evidence>
<comment type="caution">
    <text evidence="8">The sequence shown here is derived from an EMBL/GenBank/DDBJ whole genome shotgun (WGS) entry which is preliminary data.</text>
</comment>
<feature type="transmembrane region" description="Helical" evidence="7">
    <location>
        <begin position="127"/>
        <end position="148"/>
    </location>
</feature>
<evidence type="ECO:0000313" key="8">
    <source>
        <dbReference type="EMBL" id="NAW67061.1"/>
    </source>
</evidence>
<accession>A0A7X4WSG0</accession>
<keyword evidence="2 7" id="KW-0813">Transport</keyword>
<protein>
    <submittedName>
        <fullName evidence="8">ABC transporter permease subunit</fullName>
    </submittedName>
</protein>
<dbReference type="GO" id="GO:0055085">
    <property type="term" value="P:transmembrane transport"/>
    <property type="evidence" value="ECO:0007669"/>
    <property type="project" value="InterPro"/>
</dbReference>
<dbReference type="RefSeq" id="WP_027253114.1">
    <property type="nucleotide sequence ID" value="NZ_WXWV01000294.1"/>
</dbReference>
<keyword evidence="6 7" id="KW-0472">Membrane</keyword>
<dbReference type="GO" id="GO:0005886">
    <property type="term" value="C:plasma membrane"/>
    <property type="evidence" value="ECO:0007669"/>
    <property type="project" value="UniProtKB-SubCell"/>
</dbReference>
<dbReference type="Gene3D" id="1.10.3720.10">
    <property type="entry name" value="MetI-like"/>
    <property type="match status" value="1"/>
</dbReference>
<feature type="transmembrane region" description="Helical" evidence="7">
    <location>
        <begin position="180"/>
        <end position="202"/>
    </location>
</feature>
<dbReference type="InterPro" id="IPR000515">
    <property type="entry name" value="MetI-like"/>
</dbReference>
<keyword evidence="4 7" id="KW-0812">Transmembrane</keyword>
<dbReference type="AlphaFoldDB" id="A0A7X4WSG0"/>
<dbReference type="EMBL" id="WXWW01000256">
    <property type="protein sequence ID" value="NAW67061.1"/>
    <property type="molecule type" value="Genomic_DNA"/>
</dbReference>